<dbReference type="Ensembl" id="ENSGAGT00000040025.1">
    <property type="protein sequence ID" value="ENSGAGP00000035347.1"/>
    <property type="gene ID" value="ENSGAGG00000025128.1"/>
</dbReference>
<feature type="compositionally biased region" description="Basic and acidic residues" evidence="1">
    <location>
        <begin position="36"/>
        <end position="49"/>
    </location>
</feature>
<keyword evidence="3" id="KW-1185">Reference proteome</keyword>
<evidence type="ECO:0000313" key="2">
    <source>
        <dbReference type="Ensembl" id="ENSGAGP00000035347.1"/>
    </source>
</evidence>
<dbReference type="AlphaFoldDB" id="A0A452J4T7"/>
<dbReference type="STRING" id="38772.ENSGAGP00000035347"/>
<accession>A0A452J4T7</accession>
<dbReference type="Proteomes" id="UP000291020">
    <property type="component" value="Unassembled WGS sequence"/>
</dbReference>
<sequence length="56" mass="6579">EKNANLKIQMKDFEASAEPLQDWLNTTEKMVQESSSRLHDLPAKRREQQKLQVIRA</sequence>
<proteinExistence type="predicted"/>
<name>A0A452J4T7_9SAUR</name>
<reference evidence="2" key="2">
    <citation type="submission" date="2025-08" db="UniProtKB">
        <authorList>
            <consortium name="Ensembl"/>
        </authorList>
    </citation>
    <scope>IDENTIFICATION</scope>
</reference>
<feature type="region of interest" description="Disordered" evidence="1">
    <location>
        <begin position="34"/>
        <end position="56"/>
    </location>
</feature>
<evidence type="ECO:0000256" key="1">
    <source>
        <dbReference type="SAM" id="MobiDB-lite"/>
    </source>
</evidence>
<reference evidence="3" key="1">
    <citation type="journal article" date="2017" name="PLoS ONE">
        <title>The Agassiz's desert tortoise genome provides a resource for the conservation of a threatened species.</title>
        <authorList>
            <person name="Tollis M."/>
            <person name="DeNardo D.F."/>
            <person name="Cornelius J.A."/>
            <person name="Dolby G.A."/>
            <person name="Edwards T."/>
            <person name="Henen B.T."/>
            <person name="Karl A.E."/>
            <person name="Murphy R.W."/>
            <person name="Kusumi K."/>
        </authorList>
    </citation>
    <scope>NUCLEOTIDE SEQUENCE [LARGE SCALE GENOMIC DNA]</scope>
</reference>
<protein>
    <submittedName>
        <fullName evidence="2">Uncharacterized protein</fullName>
    </submittedName>
</protein>
<organism evidence="2 3">
    <name type="scientific">Gopherus agassizii</name>
    <name type="common">Agassiz's desert tortoise</name>
    <dbReference type="NCBI Taxonomy" id="38772"/>
    <lineage>
        <taxon>Eukaryota</taxon>
        <taxon>Metazoa</taxon>
        <taxon>Chordata</taxon>
        <taxon>Craniata</taxon>
        <taxon>Vertebrata</taxon>
        <taxon>Euteleostomi</taxon>
        <taxon>Archelosauria</taxon>
        <taxon>Testudinata</taxon>
        <taxon>Testudines</taxon>
        <taxon>Cryptodira</taxon>
        <taxon>Durocryptodira</taxon>
        <taxon>Testudinoidea</taxon>
        <taxon>Testudinidae</taxon>
        <taxon>Gopherus</taxon>
    </lineage>
</organism>
<reference evidence="2" key="3">
    <citation type="submission" date="2025-09" db="UniProtKB">
        <authorList>
            <consortium name="Ensembl"/>
        </authorList>
    </citation>
    <scope>IDENTIFICATION</scope>
</reference>
<evidence type="ECO:0000313" key="3">
    <source>
        <dbReference type="Proteomes" id="UP000291020"/>
    </source>
</evidence>
<dbReference type="SUPFAM" id="SSF46966">
    <property type="entry name" value="Spectrin repeat"/>
    <property type="match status" value="1"/>
</dbReference>